<comment type="similarity">
    <text evidence="1 6 7">Belongs to the universal ribosomal protein uL6 family.</text>
</comment>
<accession>A0A9D6V6J1</accession>
<keyword evidence="2 6" id="KW-0699">rRNA-binding</keyword>
<dbReference type="InterPro" id="IPR000702">
    <property type="entry name" value="Ribosomal_uL6-like"/>
</dbReference>
<reference evidence="10" key="1">
    <citation type="submission" date="2020-07" db="EMBL/GenBank/DDBJ databases">
        <title>Huge and variable diversity of episymbiotic CPR bacteria and DPANN archaea in groundwater ecosystems.</title>
        <authorList>
            <person name="He C.Y."/>
            <person name="Keren R."/>
            <person name="Whittaker M."/>
            <person name="Farag I.F."/>
            <person name="Doudna J."/>
            <person name="Cate J.H.D."/>
            <person name="Banfield J.F."/>
        </authorList>
    </citation>
    <scope>NUCLEOTIDE SEQUENCE</scope>
    <source>
        <strain evidence="10">NC_groundwater_1664_Pr3_B-0.1um_52_9</strain>
    </source>
</reference>
<gene>
    <name evidence="6 10" type="primary">rplF</name>
    <name evidence="10" type="ORF">HY912_23415</name>
</gene>
<evidence type="ECO:0000256" key="4">
    <source>
        <dbReference type="ARBA" id="ARBA00022980"/>
    </source>
</evidence>
<dbReference type="GO" id="GO:0019843">
    <property type="term" value="F:rRNA binding"/>
    <property type="evidence" value="ECO:0007669"/>
    <property type="project" value="UniProtKB-UniRule"/>
</dbReference>
<evidence type="ECO:0000256" key="1">
    <source>
        <dbReference type="ARBA" id="ARBA00009356"/>
    </source>
</evidence>
<dbReference type="PANTHER" id="PTHR11655">
    <property type="entry name" value="60S/50S RIBOSOMAL PROTEIN L6/L9"/>
    <property type="match status" value="1"/>
</dbReference>
<keyword evidence="3 6" id="KW-0694">RNA-binding</keyword>
<evidence type="ECO:0000313" key="11">
    <source>
        <dbReference type="Proteomes" id="UP000807825"/>
    </source>
</evidence>
<sequence>MSRIGKAPIAIPDKVKVTLSPPVISVDGPKGSLNLSFSDLVKVDVEDTVIRVTAVGEHRKSRAMHGLTRTLINNMVVGVTDGFTKSLEIQGVGYRAESTKENLTLNVGYSNPVVMPIPDGITVDVEKNTTIHVRGIDKQQVGEIAARIRRVRKPEPYRGKGIRYVGEQVRRKVGKAGGK</sequence>
<dbReference type="GO" id="GO:0003735">
    <property type="term" value="F:structural constituent of ribosome"/>
    <property type="evidence" value="ECO:0007669"/>
    <property type="project" value="UniProtKB-UniRule"/>
</dbReference>
<name>A0A9D6V6J1_9BACT</name>
<organism evidence="10 11">
    <name type="scientific">Desulfomonile tiedjei</name>
    <dbReference type="NCBI Taxonomy" id="2358"/>
    <lineage>
        <taxon>Bacteria</taxon>
        <taxon>Pseudomonadati</taxon>
        <taxon>Thermodesulfobacteriota</taxon>
        <taxon>Desulfomonilia</taxon>
        <taxon>Desulfomonilales</taxon>
        <taxon>Desulfomonilaceae</taxon>
        <taxon>Desulfomonile</taxon>
    </lineage>
</organism>
<dbReference type="SUPFAM" id="SSF56053">
    <property type="entry name" value="Ribosomal protein L6"/>
    <property type="match status" value="2"/>
</dbReference>
<protein>
    <recommendedName>
        <fullName evidence="6">Large ribosomal subunit protein uL6</fullName>
    </recommendedName>
</protein>
<dbReference type="FunFam" id="3.90.930.12:FF:000002">
    <property type="entry name" value="50S ribosomal protein L6"/>
    <property type="match status" value="1"/>
</dbReference>
<feature type="domain" description="Large ribosomal subunit protein uL6 alpha-beta" evidence="9">
    <location>
        <begin position="91"/>
        <end position="164"/>
    </location>
</feature>
<dbReference type="Proteomes" id="UP000807825">
    <property type="component" value="Unassembled WGS sequence"/>
</dbReference>
<dbReference type="FunFam" id="3.90.930.12:FF:000001">
    <property type="entry name" value="50S ribosomal protein L6"/>
    <property type="match status" value="1"/>
</dbReference>
<keyword evidence="4 6" id="KW-0689">Ribosomal protein</keyword>
<evidence type="ECO:0000256" key="5">
    <source>
        <dbReference type="ARBA" id="ARBA00023274"/>
    </source>
</evidence>
<dbReference type="Gene3D" id="3.90.930.12">
    <property type="entry name" value="Ribosomal protein L6, alpha-beta domain"/>
    <property type="match status" value="2"/>
</dbReference>
<dbReference type="NCBIfam" id="TIGR03654">
    <property type="entry name" value="L6_bact"/>
    <property type="match status" value="1"/>
</dbReference>
<feature type="domain" description="Large ribosomal subunit protein uL6 alpha-beta" evidence="9">
    <location>
        <begin position="11"/>
        <end position="82"/>
    </location>
</feature>
<dbReference type="InterPro" id="IPR020040">
    <property type="entry name" value="Ribosomal_uL6_a/b-dom"/>
</dbReference>
<dbReference type="InterPro" id="IPR036789">
    <property type="entry name" value="Ribosomal_uL6-like_a/b-dom_sf"/>
</dbReference>
<dbReference type="Pfam" id="PF00347">
    <property type="entry name" value="Ribosomal_L6"/>
    <property type="match status" value="2"/>
</dbReference>
<dbReference type="GO" id="GO:0002181">
    <property type="term" value="P:cytoplasmic translation"/>
    <property type="evidence" value="ECO:0007669"/>
    <property type="project" value="TreeGrafter"/>
</dbReference>
<dbReference type="InterPro" id="IPR019906">
    <property type="entry name" value="Ribosomal_uL6_bac-type"/>
</dbReference>
<dbReference type="EMBL" id="JACRDE010000609">
    <property type="protein sequence ID" value="MBI5252454.1"/>
    <property type="molecule type" value="Genomic_DNA"/>
</dbReference>
<dbReference type="GO" id="GO:0022625">
    <property type="term" value="C:cytosolic large ribosomal subunit"/>
    <property type="evidence" value="ECO:0007669"/>
    <property type="project" value="UniProtKB-UniRule"/>
</dbReference>
<comment type="function">
    <text evidence="6 8">This protein binds to the 23S rRNA, and is important in its secondary structure. It is located near the subunit interface in the base of the L7/L12 stalk, and near the tRNA binding site of the peptidyltransferase center.</text>
</comment>
<keyword evidence="5 6" id="KW-0687">Ribonucleoprotein</keyword>
<evidence type="ECO:0000256" key="3">
    <source>
        <dbReference type="ARBA" id="ARBA00022884"/>
    </source>
</evidence>
<evidence type="ECO:0000256" key="7">
    <source>
        <dbReference type="RuleBase" id="RU003869"/>
    </source>
</evidence>
<dbReference type="PRINTS" id="PR00059">
    <property type="entry name" value="RIBOSOMALL6"/>
</dbReference>
<evidence type="ECO:0000256" key="8">
    <source>
        <dbReference type="RuleBase" id="RU003870"/>
    </source>
</evidence>
<dbReference type="HAMAP" id="MF_01365_B">
    <property type="entry name" value="Ribosomal_uL6_B"/>
    <property type="match status" value="1"/>
</dbReference>
<dbReference type="PIRSF" id="PIRSF002162">
    <property type="entry name" value="Ribosomal_L6"/>
    <property type="match status" value="1"/>
</dbReference>
<evidence type="ECO:0000256" key="2">
    <source>
        <dbReference type="ARBA" id="ARBA00022730"/>
    </source>
</evidence>
<evidence type="ECO:0000259" key="9">
    <source>
        <dbReference type="Pfam" id="PF00347"/>
    </source>
</evidence>
<comment type="caution">
    <text evidence="10">The sequence shown here is derived from an EMBL/GenBank/DDBJ whole genome shotgun (WGS) entry which is preliminary data.</text>
</comment>
<proteinExistence type="inferred from homology"/>
<dbReference type="PANTHER" id="PTHR11655:SF14">
    <property type="entry name" value="LARGE RIBOSOMAL SUBUNIT PROTEIN UL6M"/>
    <property type="match status" value="1"/>
</dbReference>
<comment type="subunit">
    <text evidence="6">Part of the 50S ribosomal subunit.</text>
</comment>
<evidence type="ECO:0000313" key="10">
    <source>
        <dbReference type="EMBL" id="MBI5252454.1"/>
    </source>
</evidence>
<dbReference type="AlphaFoldDB" id="A0A9D6V6J1"/>
<evidence type="ECO:0000256" key="6">
    <source>
        <dbReference type="HAMAP-Rule" id="MF_01365"/>
    </source>
</evidence>